<evidence type="ECO:0000313" key="9">
    <source>
        <dbReference type="EMBL" id="CAF1384813.1"/>
    </source>
</evidence>
<sequence length="181" mass="20597">MALNTTLYSNYTTTNNVITVQLYQIVLGCLTFFLVLPFVLFHFHRFPIGSTGAVLTGAMLMVICTVLSQDTVYTIIGDKNNLKTIFLLWGMMMISQYFEREKLIDYLLNILFRPGLHFIGCLFRLSIIDACLSALFTNDVACVILTPLILTKWTEQKRDIHELNTLLLCLATMANIGKRML</sequence>
<feature type="transmembrane region" description="Helical" evidence="7">
    <location>
        <begin position="20"/>
        <end position="41"/>
    </location>
</feature>
<dbReference type="EMBL" id="CAJNOK010025037">
    <property type="protein sequence ID" value="CAF1384813.1"/>
    <property type="molecule type" value="Genomic_DNA"/>
</dbReference>
<dbReference type="Proteomes" id="UP000682733">
    <property type="component" value="Unassembled WGS sequence"/>
</dbReference>
<evidence type="ECO:0000313" key="10">
    <source>
        <dbReference type="EMBL" id="CAF4192924.1"/>
    </source>
</evidence>
<evidence type="ECO:0000256" key="4">
    <source>
        <dbReference type="ARBA" id="ARBA00022692"/>
    </source>
</evidence>
<evidence type="ECO:0000259" key="8">
    <source>
        <dbReference type="Pfam" id="PF03600"/>
    </source>
</evidence>
<dbReference type="PANTHER" id="PTHR43302:SF5">
    <property type="entry name" value="TRANSPORTER ARSB-RELATED"/>
    <property type="match status" value="1"/>
</dbReference>
<evidence type="ECO:0000256" key="7">
    <source>
        <dbReference type="SAM" id="Phobius"/>
    </source>
</evidence>
<name>A0A8S2F8D2_9BILA</name>
<evidence type="ECO:0000256" key="1">
    <source>
        <dbReference type="ARBA" id="ARBA00004651"/>
    </source>
</evidence>
<reference evidence="9" key="1">
    <citation type="submission" date="2021-02" db="EMBL/GenBank/DDBJ databases">
        <authorList>
            <person name="Nowell W R."/>
        </authorList>
    </citation>
    <scope>NUCLEOTIDE SEQUENCE</scope>
</reference>
<feature type="transmembrane region" description="Helical" evidence="7">
    <location>
        <begin position="53"/>
        <end position="76"/>
    </location>
</feature>
<gene>
    <name evidence="9" type="ORF">OVA965_LOCUS32283</name>
    <name evidence="10" type="ORF">TMI583_LOCUS33138</name>
</gene>
<keyword evidence="4 7" id="KW-0812">Transmembrane</keyword>
<evidence type="ECO:0000256" key="6">
    <source>
        <dbReference type="ARBA" id="ARBA00023136"/>
    </source>
</evidence>
<proteinExistence type="predicted"/>
<dbReference type="Pfam" id="PF03600">
    <property type="entry name" value="CitMHS"/>
    <property type="match status" value="1"/>
</dbReference>
<keyword evidence="3" id="KW-1003">Cell membrane</keyword>
<protein>
    <recommendedName>
        <fullName evidence="8">Citrate transporter-like domain-containing protein</fullName>
    </recommendedName>
</protein>
<comment type="subcellular location">
    <subcellularLocation>
        <location evidence="1">Cell membrane</location>
        <topology evidence="1">Multi-pass membrane protein</topology>
    </subcellularLocation>
</comment>
<keyword evidence="6 7" id="KW-0472">Membrane</keyword>
<feature type="domain" description="Citrate transporter-like" evidence="8">
    <location>
        <begin position="39"/>
        <end position="177"/>
    </location>
</feature>
<dbReference type="GO" id="GO:0005886">
    <property type="term" value="C:plasma membrane"/>
    <property type="evidence" value="ECO:0007669"/>
    <property type="project" value="UniProtKB-SubCell"/>
</dbReference>
<accession>A0A8S2F8D2</accession>
<keyword evidence="2" id="KW-0813">Transport</keyword>
<evidence type="ECO:0000256" key="2">
    <source>
        <dbReference type="ARBA" id="ARBA00022448"/>
    </source>
</evidence>
<dbReference type="PANTHER" id="PTHR43302">
    <property type="entry name" value="TRANSPORTER ARSB-RELATED"/>
    <property type="match status" value="1"/>
</dbReference>
<comment type="caution">
    <text evidence="9">The sequence shown here is derived from an EMBL/GenBank/DDBJ whole genome shotgun (WGS) entry which is preliminary data.</text>
</comment>
<dbReference type="AlphaFoldDB" id="A0A8S2F8D2"/>
<dbReference type="Proteomes" id="UP000677228">
    <property type="component" value="Unassembled WGS sequence"/>
</dbReference>
<dbReference type="EMBL" id="CAJOBA010046732">
    <property type="protein sequence ID" value="CAF4192924.1"/>
    <property type="molecule type" value="Genomic_DNA"/>
</dbReference>
<dbReference type="GO" id="GO:0055085">
    <property type="term" value="P:transmembrane transport"/>
    <property type="evidence" value="ECO:0007669"/>
    <property type="project" value="InterPro"/>
</dbReference>
<evidence type="ECO:0000256" key="5">
    <source>
        <dbReference type="ARBA" id="ARBA00022989"/>
    </source>
</evidence>
<evidence type="ECO:0000256" key="3">
    <source>
        <dbReference type="ARBA" id="ARBA00022475"/>
    </source>
</evidence>
<keyword evidence="5 7" id="KW-1133">Transmembrane helix</keyword>
<evidence type="ECO:0000313" key="11">
    <source>
        <dbReference type="Proteomes" id="UP000677228"/>
    </source>
</evidence>
<dbReference type="InterPro" id="IPR004680">
    <property type="entry name" value="Cit_transptr-like_dom"/>
</dbReference>
<organism evidence="9 11">
    <name type="scientific">Didymodactylos carnosus</name>
    <dbReference type="NCBI Taxonomy" id="1234261"/>
    <lineage>
        <taxon>Eukaryota</taxon>
        <taxon>Metazoa</taxon>
        <taxon>Spiralia</taxon>
        <taxon>Gnathifera</taxon>
        <taxon>Rotifera</taxon>
        <taxon>Eurotatoria</taxon>
        <taxon>Bdelloidea</taxon>
        <taxon>Philodinida</taxon>
        <taxon>Philodinidae</taxon>
        <taxon>Didymodactylos</taxon>
    </lineage>
</organism>